<dbReference type="Gene3D" id="3.30.9.100">
    <property type="match status" value="1"/>
</dbReference>
<comment type="similarity">
    <text evidence="1">Belongs to the flavin-dependent halogenase family. Bacterial tryptophan halogenase subfamily.</text>
</comment>
<keyword evidence="4" id="KW-1185">Reference proteome</keyword>
<dbReference type="InterPro" id="IPR050816">
    <property type="entry name" value="Flavin-dep_Halogenase_NPB"/>
</dbReference>
<protein>
    <submittedName>
        <fullName evidence="3">NAD(P)/FAD-dependent oxidoreductase</fullName>
    </submittedName>
</protein>
<dbReference type="PRINTS" id="PR00420">
    <property type="entry name" value="RNGMNOXGNASE"/>
</dbReference>
<proteinExistence type="inferred from homology"/>
<evidence type="ECO:0000313" key="4">
    <source>
        <dbReference type="Proteomes" id="UP001501470"/>
    </source>
</evidence>
<dbReference type="InterPro" id="IPR006905">
    <property type="entry name" value="Flavin_halogenase"/>
</dbReference>
<dbReference type="PANTHER" id="PTHR43747">
    <property type="entry name" value="FAD-BINDING PROTEIN"/>
    <property type="match status" value="1"/>
</dbReference>
<dbReference type="SUPFAM" id="SSF51905">
    <property type="entry name" value="FAD/NAD(P)-binding domain"/>
    <property type="match status" value="1"/>
</dbReference>
<sequence>MTSETFDVVVVGGGPCGSTVSTLVAQQGHRVLVLERERFPRYQIGESLLPSTVHGICKLLGVTEELAAAGFPIKHGGTFRWGSNPEPWTFDFSLSQNFAGESSTGYQVERMKFDKILLDNARAKGVEVREESTVVDVIEEDGRVCGVRYTDAAGERHEVRSRYVVDASGNTSRIHGHSGGKRVYSDFFRNLALFGYFEGGKRLDPPYSGNIFAVAFEAGWFWYIPLSDTLTSVGAVLLPEELERVQGDKEKALLGLIEQCPLIADMLSDATRVTTGVYGDIRVRKDYSYLQERFWKPGLVLAGDAACFIDPVFSQGVHLATYGALLAARSLNTALAEGTDIPEETAFSEFEHRYRAEYARFHDFLVAFYDMHQDEESYFWKAKKVTSETTPAAESFVNLVGGGASQEGALVDPEAYTARATAAQELSAAIDRRVEGAGNQEILNTSLVRSIVKEGHQIQIQAALGRSDRPTPPVRDGGLVPSADGMHWSLPTPKEA</sequence>
<reference evidence="3 4" key="1">
    <citation type="journal article" date="2019" name="Int. J. Syst. Evol. Microbiol.">
        <title>The Global Catalogue of Microorganisms (GCM) 10K type strain sequencing project: providing services to taxonomists for standard genome sequencing and annotation.</title>
        <authorList>
            <consortium name="The Broad Institute Genomics Platform"/>
            <consortium name="The Broad Institute Genome Sequencing Center for Infectious Disease"/>
            <person name="Wu L."/>
            <person name="Ma J."/>
        </authorList>
    </citation>
    <scope>NUCLEOTIDE SEQUENCE [LARGE SCALE GENOMIC DNA]</scope>
    <source>
        <strain evidence="3 4">JCM 15933</strain>
    </source>
</reference>
<dbReference type="EMBL" id="BAAAQD010000020">
    <property type="protein sequence ID" value="GAA1548077.1"/>
    <property type="molecule type" value="Genomic_DNA"/>
</dbReference>
<dbReference type="PANTHER" id="PTHR43747:SF1">
    <property type="entry name" value="SLR1998 PROTEIN"/>
    <property type="match status" value="1"/>
</dbReference>
<dbReference type="InterPro" id="IPR036188">
    <property type="entry name" value="FAD/NAD-bd_sf"/>
</dbReference>
<dbReference type="RefSeq" id="WP_344508683.1">
    <property type="nucleotide sequence ID" value="NZ_BAAAQD010000020.1"/>
</dbReference>
<dbReference type="Proteomes" id="UP001501470">
    <property type="component" value="Unassembled WGS sequence"/>
</dbReference>
<dbReference type="Pfam" id="PF04820">
    <property type="entry name" value="Trp_halogenase"/>
    <property type="match status" value="2"/>
</dbReference>
<organism evidence="3 4">
    <name type="scientific">Dactylosporangium maewongense</name>
    <dbReference type="NCBI Taxonomy" id="634393"/>
    <lineage>
        <taxon>Bacteria</taxon>
        <taxon>Bacillati</taxon>
        <taxon>Actinomycetota</taxon>
        <taxon>Actinomycetes</taxon>
        <taxon>Micromonosporales</taxon>
        <taxon>Micromonosporaceae</taxon>
        <taxon>Dactylosporangium</taxon>
    </lineage>
</organism>
<evidence type="ECO:0000256" key="2">
    <source>
        <dbReference type="SAM" id="MobiDB-lite"/>
    </source>
</evidence>
<evidence type="ECO:0000313" key="3">
    <source>
        <dbReference type="EMBL" id="GAA1548077.1"/>
    </source>
</evidence>
<gene>
    <name evidence="3" type="ORF">GCM10009827_080460</name>
</gene>
<accession>A0ABN2BW24</accession>
<dbReference type="Gene3D" id="3.50.50.60">
    <property type="entry name" value="FAD/NAD(P)-binding domain"/>
    <property type="match status" value="1"/>
</dbReference>
<name>A0ABN2BW24_9ACTN</name>
<feature type="region of interest" description="Disordered" evidence="2">
    <location>
        <begin position="463"/>
        <end position="496"/>
    </location>
</feature>
<evidence type="ECO:0000256" key="1">
    <source>
        <dbReference type="ARBA" id="ARBA00038396"/>
    </source>
</evidence>
<comment type="caution">
    <text evidence="3">The sequence shown here is derived from an EMBL/GenBank/DDBJ whole genome shotgun (WGS) entry which is preliminary data.</text>
</comment>